<keyword evidence="9 10" id="KW-0234">DNA repair</keyword>
<comment type="subunit">
    <text evidence="10">Heterotrimer of RecB, RecC and RecD. All subunits contribute to DNA-binding.</text>
</comment>
<evidence type="ECO:0000256" key="2">
    <source>
        <dbReference type="ARBA" id="ARBA00022741"/>
    </source>
</evidence>
<dbReference type="NCBIfam" id="TIGR01450">
    <property type="entry name" value="recC"/>
    <property type="match status" value="1"/>
</dbReference>
<evidence type="ECO:0000256" key="10">
    <source>
        <dbReference type="HAMAP-Rule" id="MF_01486"/>
    </source>
</evidence>
<comment type="function">
    <text evidence="10">A helicase/nuclease that prepares dsDNA breaks (DSB) for recombinational DNA repair. Binds to DSBs and unwinds DNA via a highly rapid and processive ATP-dependent bidirectional helicase activity. Unwinds dsDNA until it encounters a Chi (crossover hotspot instigator) sequence from the 3' direction. Cuts ssDNA a few nucleotides 3' to the Chi site. The properties and activities of the enzyme are changed at Chi. The Chi-altered holoenzyme produces a long 3'-ssDNA overhang and facilitates RecA-binding to the ssDNA for homologous DNA recombination and repair. Holoenzyme degrades any linearized DNA that is unable to undergo homologous recombination. In the holoenzyme this subunit recognizes the wild-type Chi sequence, and when added to isolated RecB increases its ATP-dependent helicase processivity.</text>
</comment>
<dbReference type="EMBL" id="QEPM01000002">
    <property type="protein sequence ID" value="RDE71621.1"/>
    <property type="molecule type" value="Genomic_DNA"/>
</dbReference>
<dbReference type="PIRSF" id="PIRSF000980">
    <property type="entry name" value="RecC"/>
    <property type="match status" value="1"/>
</dbReference>
<dbReference type="PANTHER" id="PTHR30591:SF1">
    <property type="entry name" value="RECBCD ENZYME SUBUNIT RECC"/>
    <property type="match status" value="1"/>
</dbReference>
<evidence type="ECO:0000256" key="1">
    <source>
        <dbReference type="ARBA" id="ARBA00022722"/>
    </source>
</evidence>
<evidence type="ECO:0000313" key="12">
    <source>
        <dbReference type="EMBL" id="RDE71621.1"/>
    </source>
</evidence>
<comment type="miscellaneous">
    <text evidence="10">In the RecBCD complex, RecB has a slow 3'-5' helicase, an exonuclease activity and loads RecA onto ssDNA, RecD has a fast 5'-3' helicase activity, while RecC stimulates the ATPase and processivity of the RecB helicase and contributes to recognition of the Chi site.</text>
</comment>
<dbReference type="GO" id="GO:0008854">
    <property type="term" value="F:exodeoxyribonuclease V activity"/>
    <property type="evidence" value="ECO:0007669"/>
    <property type="project" value="InterPro"/>
</dbReference>
<dbReference type="PANTHER" id="PTHR30591">
    <property type="entry name" value="RECBCD ENZYME SUBUNIT RECC"/>
    <property type="match status" value="1"/>
</dbReference>
<dbReference type="Proteomes" id="UP000253998">
    <property type="component" value="Unassembled WGS sequence"/>
</dbReference>
<protein>
    <recommendedName>
        <fullName evidence="10">RecBCD enzyme subunit RecC</fullName>
    </recommendedName>
    <alternativeName>
        <fullName evidence="10">Exonuclease V subunit RecC</fullName>
        <shortName evidence="10">ExoV subunit RecC</shortName>
    </alternativeName>
    <alternativeName>
        <fullName evidence="10">Helicase/nuclease RecBCD subunit RecC</fullName>
    </alternativeName>
</protein>
<dbReference type="Gene3D" id="1.10.10.160">
    <property type="match status" value="1"/>
</dbReference>
<accession>A0A8B2U4L5</accession>
<dbReference type="InterPro" id="IPR006697">
    <property type="entry name" value="RecC"/>
</dbReference>
<dbReference type="InterPro" id="IPR011335">
    <property type="entry name" value="Restrct_endonuc-II-like"/>
</dbReference>
<dbReference type="GO" id="GO:0005524">
    <property type="term" value="F:ATP binding"/>
    <property type="evidence" value="ECO:0007669"/>
    <property type="project" value="UniProtKB-UniRule"/>
</dbReference>
<keyword evidence="2 10" id="KW-0547">Nucleotide-binding</keyword>
<evidence type="ECO:0000313" key="13">
    <source>
        <dbReference type="Proteomes" id="UP000253998"/>
    </source>
</evidence>
<keyword evidence="8 10" id="KW-0238">DNA-binding</keyword>
<proteinExistence type="inferred from homology"/>
<evidence type="ECO:0000256" key="9">
    <source>
        <dbReference type="ARBA" id="ARBA00023204"/>
    </source>
</evidence>
<dbReference type="GO" id="GO:0003678">
    <property type="term" value="F:DNA helicase activity"/>
    <property type="evidence" value="ECO:0007669"/>
    <property type="project" value="UniProtKB-UniRule"/>
</dbReference>
<keyword evidence="7 10" id="KW-0067">ATP-binding</keyword>
<dbReference type="SUPFAM" id="SSF52540">
    <property type="entry name" value="P-loop containing nucleoside triphosphate hydrolases"/>
    <property type="match status" value="2"/>
</dbReference>
<reference evidence="12 13" key="1">
    <citation type="submission" date="2018-05" db="EMBL/GenBank/DDBJ databases">
        <title>Draft Genome Sequences for a Diverse set of 7 Haemophilus Species.</title>
        <authorList>
            <person name="Nichols M."/>
            <person name="Topaz N."/>
            <person name="Wang X."/>
            <person name="Wang X."/>
            <person name="Boxrud D."/>
        </authorList>
    </citation>
    <scope>NUCLEOTIDE SEQUENCE [LARGE SCALE GENOMIC DNA]</scope>
    <source>
        <strain evidence="12 13">C2001002503</strain>
    </source>
</reference>
<evidence type="ECO:0000256" key="4">
    <source>
        <dbReference type="ARBA" id="ARBA00022801"/>
    </source>
</evidence>
<comment type="caution">
    <text evidence="12">The sequence shown here is derived from an EMBL/GenBank/DDBJ whole genome shotgun (WGS) entry which is preliminary data.</text>
</comment>
<evidence type="ECO:0000256" key="5">
    <source>
        <dbReference type="ARBA" id="ARBA00022806"/>
    </source>
</evidence>
<dbReference type="SUPFAM" id="SSF52980">
    <property type="entry name" value="Restriction endonuclease-like"/>
    <property type="match status" value="1"/>
</dbReference>
<evidence type="ECO:0000256" key="6">
    <source>
        <dbReference type="ARBA" id="ARBA00022839"/>
    </source>
</evidence>
<dbReference type="GO" id="GO:0009338">
    <property type="term" value="C:exodeoxyribonuclease V complex"/>
    <property type="evidence" value="ECO:0007669"/>
    <property type="project" value="InterPro"/>
</dbReference>
<dbReference type="Gene3D" id="3.40.50.300">
    <property type="entry name" value="P-loop containing nucleotide triphosphate hydrolases"/>
    <property type="match status" value="2"/>
</dbReference>
<keyword evidence="6 10" id="KW-0269">Exonuclease</keyword>
<evidence type="ECO:0000256" key="7">
    <source>
        <dbReference type="ARBA" id="ARBA00022840"/>
    </source>
</evidence>
<comment type="similarity">
    <text evidence="10">Belongs to the RecC family.</text>
</comment>
<keyword evidence="1 10" id="KW-0540">Nuclease</keyword>
<dbReference type="Gene3D" id="1.10.10.990">
    <property type="match status" value="1"/>
</dbReference>
<organism evidence="12 13">
    <name type="scientific">Aggregatibacter segnis</name>
    <dbReference type="NCBI Taxonomy" id="739"/>
    <lineage>
        <taxon>Bacteria</taxon>
        <taxon>Pseudomonadati</taxon>
        <taxon>Pseudomonadota</taxon>
        <taxon>Gammaproteobacteria</taxon>
        <taxon>Pasteurellales</taxon>
        <taxon>Pasteurellaceae</taxon>
        <taxon>Aggregatibacter</taxon>
    </lineage>
</organism>
<name>A0A8B2U4L5_9PAST</name>
<dbReference type="GO" id="GO:0000724">
    <property type="term" value="P:double-strand break repair via homologous recombination"/>
    <property type="evidence" value="ECO:0007669"/>
    <property type="project" value="UniProtKB-UniRule"/>
</dbReference>
<keyword evidence="4 10" id="KW-0378">Hydrolase</keyword>
<evidence type="ECO:0000256" key="8">
    <source>
        <dbReference type="ARBA" id="ARBA00023125"/>
    </source>
</evidence>
<keyword evidence="5 10" id="KW-0347">Helicase</keyword>
<dbReference type="RefSeq" id="WP_111295115.1">
    <property type="nucleotide sequence ID" value="NZ_QEPM01000002.1"/>
</dbReference>
<sequence length="1131" mass="130762">MFTVYHSNQLEVQKDILVELIQRQPLSNPLQPETVLVQSPGMAQWLQLQIAEQKGIAANFAFPMPASFIWQLYAENLPDVAQSNQFNKNAMMWRLMRLIPQYLEQEAFYPLRHYLAHSVQSEQFKLYQLAGKIADLFDQYLVYRPDWIAAWEAHQEADIHHQIEAQFNFNNDRLSAQIEQNIAWQASLWRALVQAVKTETGLDLVQHRAHLHQLLLEKLRKNRPLFLPERLFIFGIPALPKAYLEIFQAISQYCDVHLFFNNPCEEYWGDIVDPTFVEKLALRTRTDYFNQVNKPLLSADQMAQVEQQWEVTYAQEKLQVGNPLLASWGKLGRDFSYLLTQLEPNEISAYAEIEPKNLLSQIQHQILHLIPSGSEPLNYQENDRTLTFHACHSTMREVEVLQDYLLHLLQENPHLTPKDIIVMVADIDKYTPYIRAVFGQHASPQTAIPFSISDNKLSENDVIIAGFLSLLQLKESLFSAEDVLALLDVPAIRQRFNIELQDLAQIRDWVKNAGVRFGLEKQSAEPHGEVQSNYNSWQAGLERMLLGYALREENGIWQDSLGLDNSFGLKGQLAGQLAEFVAALSEWCQTLQQRYSVAQWQQHLLTLTDRFFATTTETEETLFYIKDVIQQFAEQLQDAHFDELLGVDVVADVMSGALEENPNHYRFLAGKVNFCTLLPMRSIPFKVVCLLGMNDGEYPRQQPPNSFDLMQYHRMKGDRARRDDDRYLFLEALLSAQEYLYISYIGRSISDNQEREPSVLVSQLLDYIVENLPDEGKDWRALLVQQHGMTAFSRKNFEKNDRTFSQSFAQQWLPLVNSQSNQALSDFIQPAIAQDGFEQETEIEFSRLVAFVKNPVKFFFERRLGVNFSEQEESIADSENFVLNNGLEKYLIHADLVDVDEHQIEAFFDHLKVKGVLPRGEFATLYANKLLDEVAEFKHYIADYVEQTPQNRFVQMTLPTAFGNIILSGNISHLYGDPLQRVAWRMATVKDKDRIEAWLYHLLLCATQPQPTESLFQGKDKREIFQVVSQQDALAQLQIYVESYLAGQAQLQLIPTQGIEAYLKQITNEDEVDVDKCFAQLTKIAEGDDYSRGNLYWQRVLVQTQELDLAWINQQVKAWYVPMLQAIKRKK</sequence>
<feature type="domain" description="RecC C-terminal" evidence="11">
    <location>
        <begin position="841"/>
        <end position="1066"/>
    </location>
</feature>
<dbReference type="Pfam" id="PF04257">
    <property type="entry name" value="Exonuc_V_gamma"/>
    <property type="match status" value="1"/>
</dbReference>
<keyword evidence="3 10" id="KW-0227">DNA damage</keyword>
<dbReference type="HAMAP" id="MF_01486">
    <property type="entry name" value="RecC"/>
    <property type="match status" value="1"/>
</dbReference>
<dbReference type="Gene3D" id="3.40.50.10930">
    <property type="match status" value="1"/>
</dbReference>
<evidence type="ECO:0000259" key="11">
    <source>
        <dbReference type="Pfam" id="PF17946"/>
    </source>
</evidence>
<dbReference type="InterPro" id="IPR013986">
    <property type="entry name" value="DExx_box_DNA_helicase_dom_sf"/>
</dbReference>
<dbReference type="Pfam" id="PF17946">
    <property type="entry name" value="RecC_C"/>
    <property type="match status" value="1"/>
</dbReference>
<gene>
    <name evidence="10 12" type="primary">recC</name>
    <name evidence="12" type="ORF">DPV83_03360</name>
</gene>
<dbReference type="AlphaFoldDB" id="A0A8B2U4L5"/>
<dbReference type="InterPro" id="IPR041500">
    <property type="entry name" value="RecC_C"/>
</dbReference>
<dbReference type="GO" id="GO:0003677">
    <property type="term" value="F:DNA binding"/>
    <property type="evidence" value="ECO:0007669"/>
    <property type="project" value="UniProtKB-UniRule"/>
</dbReference>
<dbReference type="InterPro" id="IPR027417">
    <property type="entry name" value="P-loop_NTPase"/>
</dbReference>
<evidence type="ECO:0000256" key="3">
    <source>
        <dbReference type="ARBA" id="ARBA00022763"/>
    </source>
</evidence>